<dbReference type="GO" id="GO:0003755">
    <property type="term" value="F:peptidyl-prolyl cis-trans isomerase activity"/>
    <property type="evidence" value="ECO:0007669"/>
    <property type="project" value="UniProtKB-KW"/>
</dbReference>
<evidence type="ECO:0000256" key="6">
    <source>
        <dbReference type="ARBA" id="ARBA00023235"/>
    </source>
</evidence>
<dbReference type="Pfam" id="PF04176">
    <property type="entry name" value="TIP41"/>
    <property type="match status" value="1"/>
</dbReference>
<comment type="catalytic activity">
    <reaction evidence="1 7">
        <text>[protein]-peptidylproline (omega=180) = [protein]-peptidylproline (omega=0)</text>
        <dbReference type="Rhea" id="RHEA:16237"/>
        <dbReference type="Rhea" id="RHEA-COMP:10747"/>
        <dbReference type="Rhea" id="RHEA-COMP:10748"/>
        <dbReference type="ChEBI" id="CHEBI:83833"/>
        <dbReference type="ChEBI" id="CHEBI:83834"/>
        <dbReference type="EC" id="5.2.1.8"/>
    </reaction>
</comment>
<dbReference type="GO" id="GO:0008160">
    <property type="term" value="F:protein tyrosine phosphatase activator activity"/>
    <property type="evidence" value="ECO:0007669"/>
    <property type="project" value="TreeGrafter"/>
</dbReference>
<keyword evidence="9" id="KW-1185">Reference proteome</keyword>
<evidence type="ECO:0000256" key="3">
    <source>
        <dbReference type="ARBA" id="ARBA00011019"/>
    </source>
</evidence>
<comment type="caution">
    <text evidence="8">The sequence shown here is derived from an EMBL/GenBank/DDBJ whole genome shotgun (WGS) entry which is preliminary data.</text>
</comment>
<name>A0A2R5G872_9STRA</name>
<dbReference type="GO" id="GO:0005634">
    <property type="term" value="C:nucleus"/>
    <property type="evidence" value="ECO:0007669"/>
    <property type="project" value="TreeGrafter"/>
</dbReference>
<dbReference type="InterPro" id="IPR037218">
    <property type="entry name" value="PTPA_sf"/>
</dbReference>
<evidence type="ECO:0000256" key="1">
    <source>
        <dbReference type="ARBA" id="ARBA00000971"/>
    </source>
</evidence>
<evidence type="ECO:0000256" key="2">
    <source>
        <dbReference type="ARBA" id="ARBA00004496"/>
    </source>
</evidence>
<dbReference type="PANTHER" id="PTHR10012:SF0">
    <property type="entry name" value="SERINE_THREONINE-PROTEIN PHOSPHATASE 2A ACTIVATOR"/>
    <property type="match status" value="1"/>
</dbReference>
<dbReference type="GO" id="GO:0000159">
    <property type="term" value="C:protein phosphatase type 2A complex"/>
    <property type="evidence" value="ECO:0007669"/>
    <property type="project" value="TreeGrafter"/>
</dbReference>
<protein>
    <recommendedName>
        <fullName evidence="7">Serine/threonine-protein phosphatase 2A activator</fullName>
        <ecNumber evidence="7">5.2.1.8</ecNumber>
    </recommendedName>
    <alternativeName>
        <fullName evidence="7">Phosphotyrosyl phosphatase activator</fullName>
    </alternativeName>
</protein>
<keyword evidence="6 7" id="KW-0413">Isomerase</keyword>
<organism evidence="8 9">
    <name type="scientific">Hondaea fermentalgiana</name>
    <dbReference type="NCBI Taxonomy" id="2315210"/>
    <lineage>
        <taxon>Eukaryota</taxon>
        <taxon>Sar</taxon>
        <taxon>Stramenopiles</taxon>
        <taxon>Bigyra</taxon>
        <taxon>Labyrinthulomycetes</taxon>
        <taxon>Thraustochytrida</taxon>
        <taxon>Thraustochytriidae</taxon>
        <taxon>Hondaea</taxon>
    </lineage>
</organism>
<dbReference type="EC" id="5.2.1.8" evidence="7"/>
<dbReference type="OrthoDB" id="16120at2759"/>
<dbReference type="GO" id="GO:0005737">
    <property type="term" value="C:cytoplasm"/>
    <property type="evidence" value="ECO:0007669"/>
    <property type="project" value="UniProtKB-SubCell"/>
</dbReference>
<dbReference type="PANTHER" id="PTHR10012">
    <property type="entry name" value="SERINE/THREONINE-PROTEIN PHOSPHATASE 2A REGULATORY SUBUNIT B"/>
    <property type="match status" value="1"/>
</dbReference>
<dbReference type="InterPro" id="IPR004327">
    <property type="entry name" value="Phstyr_phstse_ac"/>
</dbReference>
<reference evidence="8 9" key="1">
    <citation type="submission" date="2017-12" db="EMBL/GenBank/DDBJ databases">
        <title>Sequencing, de novo assembly and annotation of complete genome of a new Thraustochytrid species, strain FCC1311.</title>
        <authorList>
            <person name="Sedici K."/>
            <person name="Godart F."/>
            <person name="Aiese Cigliano R."/>
            <person name="Sanseverino W."/>
            <person name="Barakat M."/>
            <person name="Ortet P."/>
            <person name="Marechal E."/>
            <person name="Cagnac O."/>
            <person name="Amato A."/>
        </authorList>
    </citation>
    <scope>NUCLEOTIDE SEQUENCE [LARGE SCALE GENOMIC DNA]</scope>
</reference>
<dbReference type="Proteomes" id="UP000241890">
    <property type="component" value="Unassembled WGS sequence"/>
</dbReference>
<evidence type="ECO:0000313" key="9">
    <source>
        <dbReference type="Proteomes" id="UP000241890"/>
    </source>
</evidence>
<dbReference type="Pfam" id="PF03095">
    <property type="entry name" value="PTPA"/>
    <property type="match status" value="1"/>
</dbReference>
<gene>
    <name evidence="8" type="ORF">FCC1311_029662</name>
</gene>
<dbReference type="InterPro" id="IPR007303">
    <property type="entry name" value="TIP41-like"/>
</dbReference>
<comment type="similarity">
    <text evidence="3 7">Belongs to the PTPA-type PPIase family.</text>
</comment>
<dbReference type="SUPFAM" id="SSF140984">
    <property type="entry name" value="PTPA-like"/>
    <property type="match status" value="1"/>
</dbReference>
<dbReference type="InterPro" id="IPR043170">
    <property type="entry name" value="PTPA_C_lid"/>
</dbReference>
<keyword evidence="4 7" id="KW-0963">Cytoplasm</keyword>
<evidence type="ECO:0000256" key="4">
    <source>
        <dbReference type="ARBA" id="ARBA00022490"/>
    </source>
</evidence>
<dbReference type="AlphaFoldDB" id="A0A2R5G872"/>
<proteinExistence type="inferred from homology"/>
<keyword evidence="5 7" id="KW-0697">Rotamase</keyword>
<accession>A0A2R5G872</accession>
<evidence type="ECO:0000256" key="5">
    <source>
        <dbReference type="ARBA" id="ARBA00023110"/>
    </source>
</evidence>
<evidence type="ECO:0000256" key="7">
    <source>
        <dbReference type="RuleBase" id="RU361210"/>
    </source>
</evidence>
<dbReference type="EMBL" id="BEYU01000023">
    <property type="protein sequence ID" value="GBG26745.1"/>
    <property type="molecule type" value="Genomic_DNA"/>
</dbReference>
<evidence type="ECO:0000313" key="8">
    <source>
        <dbReference type="EMBL" id="GBG26745.1"/>
    </source>
</evidence>
<dbReference type="Gene3D" id="1.20.120.1150">
    <property type="match status" value="1"/>
</dbReference>
<comment type="subcellular location">
    <subcellularLocation>
        <location evidence="2 7">Cytoplasm</location>
    </subcellularLocation>
</comment>
<sequence>MADVADSAPVRRIVRPEHLNAFLSSPTYERLETFVGEMNSAAQGGKPTVAATYEGGDSGVQTMLDLIEHVEQMLEEHPPIAQQAARFGNAAFRSWMEAVEKSSVDDMSALSEEHAMELAGYWCGSFGNARRLDFGTGHEASFLVWLFASREVGVVSDLEGLVLAVFPRYLELVYAVQTLYRLEPAGSHGVWSLDDFHILPFVFGSAQLCPKENDPTTAGSLLGTRPRSSRDRMMVEDMAGSSMYMRAIKRITELKTGPFEEHSPLLTDIAQLPSWKKVNAGLIAMFKGEVLAKFPVAQHFLFGPHFPCTWEVDSADLSALETESTATGRPSATGASVMSGVPSPFEAALRMPANGDALTKYFGVSRRPIVGPGRGRAPVPSFGAGAGASNDATETTAAVETAAVAHTLLDDERGVEVAGFRIETNKTRISGESELDSIRDEHTFEGHCLDFPLPEMLFGLNIVRFTHLESGVSLEFNAADALCGCKIVRAEDGTPDRTLFKLPNAADWENRQTLNGETIKSWRDDFDWTFTTRYKGSLSVQDEPRPLPSPEDGVKIDYQLLRKREPFLYFESVPLFEDDLFDFGESKLSVRVRAMTSCFFALSRFWLRVDNHFVRCFDTRVFFKYGADHMVIEHTRKEMSAKELADKGFGDMRIMMNEERVEKLLREISRETIKIPLTASE</sequence>
<dbReference type="GO" id="GO:0007052">
    <property type="term" value="P:mitotic spindle organization"/>
    <property type="evidence" value="ECO:0007669"/>
    <property type="project" value="TreeGrafter"/>
</dbReference>
<comment type="function">
    <text evidence="7">PPIases accelerate the folding of proteins. It catalyzes the cis-trans isomerization of proline imidic peptide bonds in oligopeptides.</text>
</comment>
<dbReference type="InParanoid" id="A0A2R5G872"/>